<evidence type="ECO:0000313" key="2">
    <source>
        <dbReference type="Proteomes" id="UP001207468"/>
    </source>
</evidence>
<accession>A0ACC0TR32</accession>
<proteinExistence type="predicted"/>
<name>A0ACC0TR32_9AGAM</name>
<dbReference type="EMBL" id="JAGFNK010001203">
    <property type="protein sequence ID" value="KAI9433773.1"/>
    <property type="molecule type" value="Genomic_DNA"/>
</dbReference>
<evidence type="ECO:0000313" key="1">
    <source>
        <dbReference type="EMBL" id="KAI9433773.1"/>
    </source>
</evidence>
<gene>
    <name evidence="1" type="ORF">F5148DRAFT_990210</name>
</gene>
<dbReference type="Proteomes" id="UP001207468">
    <property type="component" value="Unassembled WGS sequence"/>
</dbReference>
<comment type="caution">
    <text evidence="1">The sequence shown here is derived from an EMBL/GenBank/DDBJ whole genome shotgun (WGS) entry which is preliminary data.</text>
</comment>
<reference evidence="1" key="1">
    <citation type="submission" date="2021-03" db="EMBL/GenBank/DDBJ databases">
        <title>Evolutionary priming and transition to the ectomycorrhizal habit in an iconic lineage of mushroom-forming fungi: is preadaptation a requirement?</title>
        <authorList>
            <consortium name="DOE Joint Genome Institute"/>
            <person name="Looney B.P."/>
            <person name="Miyauchi S."/>
            <person name="Morin E."/>
            <person name="Drula E."/>
            <person name="Courty P.E."/>
            <person name="Chicoki N."/>
            <person name="Fauchery L."/>
            <person name="Kohler A."/>
            <person name="Kuo A."/>
            <person name="LaButti K."/>
            <person name="Pangilinan J."/>
            <person name="Lipzen A."/>
            <person name="Riley R."/>
            <person name="Andreopoulos W."/>
            <person name="He G."/>
            <person name="Johnson J."/>
            <person name="Barry K.W."/>
            <person name="Grigoriev I.V."/>
            <person name="Nagy L."/>
            <person name="Hibbett D."/>
            <person name="Henrissat B."/>
            <person name="Matheny P.B."/>
            <person name="Labbe J."/>
            <person name="Martin A.F."/>
        </authorList>
    </citation>
    <scope>NUCLEOTIDE SEQUENCE</scope>
    <source>
        <strain evidence="1">BPL698</strain>
    </source>
</reference>
<protein>
    <submittedName>
        <fullName evidence="1">Oxidoreductase</fullName>
    </submittedName>
</protein>
<keyword evidence="2" id="KW-1185">Reference proteome</keyword>
<organism evidence="1 2">
    <name type="scientific">Russula earlei</name>
    <dbReference type="NCBI Taxonomy" id="71964"/>
    <lineage>
        <taxon>Eukaryota</taxon>
        <taxon>Fungi</taxon>
        <taxon>Dikarya</taxon>
        <taxon>Basidiomycota</taxon>
        <taxon>Agaricomycotina</taxon>
        <taxon>Agaricomycetes</taxon>
        <taxon>Russulales</taxon>
        <taxon>Russulaceae</taxon>
        <taxon>Russula</taxon>
    </lineage>
</organism>
<sequence>MRLIKILLTLCCYSLNVNAQQATITILDSSHKASLRGLSVVDDNVLWVSGSSGSVARSMDGGKTFEWITVPGYEKRDFRDIEAFDANTAIIMGIAEPAVILKTKDGGKSWYKVFEDSTKGMFLDAMSFDREKGAVVGDPINHHAFIAVSEDGGEHWTPIPADTLQEGEAFFASSGTNNTLFFYTGEQHAKPFFAFASGGTASNFYFFGPAAHTADKRKLPIIQGKESTGANSLDYNKKNGFVVVGGDFANDKDTTLNCVLSHDMGTTWIHPHTPPHGYRSCVIYITNNQLITCGTSGVDISNDGGMNWQLVSNQSFHVVQKAKKGNAVFLAGSRGKIARLSGY</sequence>